<feature type="compositionally biased region" description="Low complexity" evidence="1">
    <location>
        <begin position="36"/>
        <end position="48"/>
    </location>
</feature>
<evidence type="ECO:0000313" key="3">
    <source>
        <dbReference type="Proteomes" id="UP000627984"/>
    </source>
</evidence>
<proteinExistence type="predicted"/>
<gene>
    <name evidence="2" type="ORF">GCM10010126_47120</name>
</gene>
<reference evidence="2" key="1">
    <citation type="journal article" date="2014" name="Int. J. Syst. Evol. Microbiol.">
        <title>Complete genome sequence of Corynebacterium casei LMG S-19264T (=DSM 44701T), isolated from a smear-ripened cheese.</title>
        <authorList>
            <consortium name="US DOE Joint Genome Institute (JGI-PGF)"/>
            <person name="Walter F."/>
            <person name="Albersmeier A."/>
            <person name="Kalinowski J."/>
            <person name="Ruckert C."/>
        </authorList>
    </citation>
    <scope>NUCLEOTIDE SEQUENCE</scope>
    <source>
        <strain evidence="2">JCM 3093</strain>
    </source>
</reference>
<accession>A0AA37BJP2</accession>
<dbReference type="AlphaFoldDB" id="A0AA37BJP2"/>
<feature type="compositionally biased region" description="Basic and acidic residues" evidence="1">
    <location>
        <begin position="54"/>
        <end position="67"/>
    </location>
</feature>
<comment type="caution">
    <text evidence="2">The sequence shown here is derived from an EMBL/GenBank/DDBJ whole genome shotgun (WGS) entry which is preliminary data.</text>
</comment>
<sequence>MTVGWRRSDDHEDVVREAAEETVRIAADRPERRGASRSGARTALRRGPAGTGGRAREGRDVSGEERAPGSGAFPRRP</sequence>
<dbReference type="EMBL" id="BMQD01000015">
    <property type="protein sequence ID" value="GGK82354.1"/>
    <property type="molecule type" value="Genomic_DNA"/>
</dbReference>
<evidence type="ECO:0000313" key="2">
    <source>
        <dbReference type="EMBL" id="GGK82354.1"/>
    </source>
</evidence>
<organism evidence="2 3">
    <name type="scientific">Planomonospora parontospora</name>
    <dbReference type="NCBI Taxonomy" id="58119"/>
    <lineage>
        <taxon>Bacteria</taxon>
        <taxon>Bacillati</taxon>
        <taxon>Actinomycetota</taxon>
        <taxon>Actinomycetes</taxon>
        <taxon>Streptosporangiales</taxon>
        <taxon>Streptosporangiaceae</taxon>
        <taxon>Planomonospora</taxon>
    </lineage>
</organism>
<protein>
    <submittedName>
        <fullName evidence="2">Uncharacterized protein</fullName>
    </submittedName>
</protein>
<dbReference type="Proteomes" id="UP000627984">
    <property type="component" value="Unassembled WGS sequence"/>
</dbReference>
<reference evidence="2" key="2">
    <citation type="submission" date="2022-09" db="EMBL/GenBank/DDBJ databases">
        <authorList>
            <person name="Sun Q."/>
            <person name="Ohkuma M."/>
        </authorList>
    </citation>
    <scope>NUCLEOTIDE SEQUENCE</scope>
    <source>
        <strain evidence="2">JCM 3093</strain>
    </source>
</reference>
<name>A0AA37BJP2_9ACTN</name>
<evidence type="ECO:0000256" key="1">
    <source>
        <dbReference type="SAM" id="MobiDB-lite"/>
    </source>
</evidence>
<feature type="compositionally biased region" description="Basic and acidic residues" evidence="1">
    <location>
        <begin position="1"/>
        <end position="34"/>
    </location>
</feature>
<feature type="region of interest" description="Disordered" evidence="1">
    <location>
        <begin position="1"/>
        <end position="77"/>
    </location>
</feature>